<name>A0A318HGH4_9MYCO</name>
<keyword evidence="4" id="KW-0238">DNA-binding</keyword>
<accession>A0A318HGH4</accession>
<evidence type="ECO:0000256" key="4">
    <source>
        <dbReference type="ARBA" id="ARBA00023125"/>
    </source>
</evidence>
<organism evidence="7 8">
    <name type="scientific">Mycolicibacterium moriokaense</name>
    <dbReference type="NCBI Taxonomy" id="39691"/>
    <lineage>
        <taxon>Bacteria</taxon>
        <taxon>Bacillati</taxon>
        <taxon>Actinomycetota</taxon>
        <taxon>Actinomycetes</taxon>
        <taxon>Mycobacteriales</taxon>
        <taxon>Mycobacteriaceae</taxon>
        <taxon>Mycolicibacterium</taxon>
    </lineage>
</organism>
<comment type="similarity">
    <text evidence="1">Belongs to the sigma-70 factor family. ECF subfamily.</text>
</comment>
<dbReference type="Proteomes" id="UP000247781">
    <property type="component" value="Unassembled WGS sequence"/>
</dbReference>
<dbReference type="InterPro" id="IPR013249">
    <property type="entry name" value="RNA_pol_sigma70_r4_t2"/>
</dbReference>
<keyword evidence="2" id="KW-0805">Transcription regulation</keyword>
<evidence type="ECO:0000256" key="1">
    <source>
        <dbReference type="ARBA" id="ARBA00010641"/>
    </source>
</evidence>
<proteinExistence type="inferred from homology"/>
<dbReference type="RefSeq" id="WP_110320031.1">
    <property type="nucleotide sequence ID" value="NZ_QJJU01000041.1"/>
</dbReference>
<sequence>MDDPDRLLLIDALAQLPGDQRAVVRCAYYQRWPTAQIAADLHITDETVKARLHQALWVVKLQLREMG</sequence>
<evidence type="ECO:0000313" key="8">
    <source>
        <dbReference type="Proteomes" id="UP000247781"/>
    </source>
</evidence>
<reference evidence="8" key="1">
    <citation type="submission" date="2018-05" db="EMBL/GenBank/DDBJ databases">
        <authorList>
            <person name="Deangelis K."/>
            <person name="Huntemann M."/>
            <person name="Clum A."/>
            <person name="Pillay M."/>
            <person name="Palaniappan K."/>
            <person name="Varghese N."/>
            <person name="Mikhailova N."/>
            <person name="Stamatis D."/>
            <person name="Reddy T."/>
            <person name="Daum C."/>
            <person name="Shapiro N."/>
            <person name="Ivanova N."/>
            <person name="Kyrpides N."/>
            <person name="Woyke T."/>
        </authorList>
    </citation>
    <scope>NUCLEOTIDE SEQUENCE [LARGE SCALE GENOMIC DNA]</scope>
    <source>
        <strain evidence="8">GAS496</strain>
    </source>
</reference>
<gene>
    <name evidence="7" type="ORF">C8E89_14125</name>
</gene>
<dbReference type="GO" id="GO:0006352">
    <property type="term" value="P:DNA-templated transcription initiation"/>
    <property type="evidence" value="ECO:0007669"/>
    <property type="project" value="InterPro"/>
</dbReference>
<evidence type="ECO:0000256" key="5">
    <source>
        <dbReference type="ARBA" id="ARBA00023163"/>
    </source>
</evidence>
<dbReference type="GO" id="GO:0003677">
    <property type="term" value="F:DNA binding"/>
    <property type="evidence" value="ECO:0007669"/>
    <property type="project" value="UniProtKB-KW"/>
</dbReference>
<dbReference type="Gene3D" id="1.10.10.10">
    <property type="entry name" value="Winged helix-like DNA-binding domain superfamily/Winged helix DNA-binding domain"/>
    <property type="match status" value="1"/>
</dbReference>
<protein>
    <submittedName>
        <fullName evidence="7">RNA polymerase sigma factor (Sigma-70 family)</fullName>
    </submittedName>
</protein>
<evidence type="ECO:0000256" key="3">
    <source>
        <dbReference type="ARBA" id="ARBA00023082"/>
    </source>
</evidence>
<dbReference type="AlphaFoldDB" id="A0A318HGH4"/>
<dbReference type="CDD" id="cd06171">
    <property type="entry name" value="Sigma70_r4"/>
    <property type="match status" value="1"/>
</dbReference>
<keyword evidence="3" id="KW-0731">Sigma factor</keyword>
<evidence type="ECO:0000256" key="2">
    <source>
        <dbReference type="ARBA" id="ARBA00023015"/>
    </source>
</evidence>
<feature type="domain" description="RNA polymerase sigma factor 70 region 4 type 2" evidence="6">
    <location>
        <begin position="7"/>
        <end position="56"/>
    </location>
</feature>
<dbReference type="EMBL" id="QJJU01000041">
    <property type="protein sequence ID" value="PXW99163.1"/>
    <property type="molecule type" value="Genomic_DNA"/>
</dbReference>
<dbReference type="InterPro" id="IPR013324">
    <property type="entry name" value="RNA_pol_sigma_r3/r4-like"/>
</dbReference>
<dbReference type="GO" id="GO:0016987">
    <property type="term" value="F:sigma factor activity"/>
    <property type="evidence" value="ECO:0007669"/>
    <property type="project" value="UniProtKB-KW"/>
</dbReference>
<comment type="caution">
    <text evidence="7">The sequence shown here is derived from an EMBL/GenBank/DDBJ whole genome shotgun (WGS) entry which is preliminary data.</text>
</comment>
<keyword evidence="8" id="KW-1185">Reference proteome</keyword>
<dbReference type="OrthoDB" id="3700837at2"/>
<evidence type="ECO:0000259" key="6">
    <source>
        <dbReference type="Pfam" id="PF08281"/>
    </source>
</evidence>
<dbReference type="SUPFAM" id="SSF88659">
    <property type="entry name" value="Sigma3 and sigma4 domains of RNA polymerase sigma factors"/>
    <property type="match status" value="1"/>
</dbReference>
<reference evidence="7 8" key="2">
    <citation type="submission" date="2018-06" db="EMBL/GenBank/DDBJ databases">
        <title>Sequencing of bacterial isolates from soil warming experiment in Harvard Forest, Massachusetts, USA.</title>
        <authorList>
            <person name="Deangelis K.PhD."/>
        </authorList>
    </citation>
    <scope>NUCLEOTIDE SEQUENCE [LARGE SCALE GENOMIC DNA]</scope>
    <source>
        <strain evidence="7 8">GAS496</strain>
    </source>
</reference>
<evidence type="ECO:0000313" key="7">
    <source>
        <dbReference type="EMBL" id="PXW99163.1"/>
    </source>
</evidence>
<keyword evidence="5" id="KW-0804">Transcription</keyword>
<dbReference type="InterPro" id="IPR036388">
    <property type="entry name" value="WH-like_DNA-bd_sf"/>
</dbReference>
<dbReference type="Pfam" id="PF08281">
    <property type="entry name" value="Sigma70_r4_2"/>
    <property type="match status" value="1"/>
</dbReference>